<gene>
    <name evidence="1" type="ORF">IE53DRAFT_318910</name>
</gene>
<reference evidence="1 2" key="1">
    <citation type="journal article" date="2018" name="Mol. Biol. Evol.">
        <title>Broad Genomic Sampling Reveals a Smut Pathogenic Ancestry of the Fungal Clade Ustilaginomycotina.</title>
        <authorList>
            <person name="Kijpornyongpan T."/>
            <person name="Mondo S.J."/>
            <person name="Barry K."/>
            <person name="Sandor L."/>
            <person name="Lee J."/>
            <person name="Lipzen A."/>
            <person name="Pangilinan J."/>
            <person name="LaButti K."/>
            <person name="Hainaut M."/>
            <person name="Henrissat B."/>
            <person name="Grigoriev I.V."/>
            <person name="Spatafora J.W."/>
            <person name="Aime M.C."/>
        </authorList>
    </citation>
    <scope>NUCLEOTIDE SEQUENCE [LARGE SCALE GENOMIC DNA]</scope>
    <source>
        <strain evidence="1 2">SA 807</strain>
    </source>
</reference>
<proteinExistence type="predicted"/>
<name>A0ACD0NS64_9BASI</name>
<evidence type="ECO:0000313" key="2">
    <source>
        <dbReference type="Proteomes" id="UP000245626"/>
    </source>
</evidence>
<sequence length="727" mass="80378">MRDGDDDDDDDDEDDGSDSISTSANRSNADKDPAGVFKPLYPGSSLDKNELVRLTLQSLREMGFETTAKSLEAESGLTLEHPSITAFRSAVLSGDWRNAERLLVDGLTYGATRQRSSRYLGLAGSSNLASGVSLDSTRASTGIPFFVRPKLTLDARLCVFLSPRRQTRIEIQSIKFMLHQQRYLELLEAGQTKKALSVLRDKLTPLNQGTHQLHQLSSLVMCASPEELRTRANWDGSRGDSRRSLLKKIEAAVSPTVMVPSRRLPQLLEQAQTLQKQLDPFFNLPSDAHISLFVDHQSDRSVFPSQTAQVLIGHNDEVWHLEFSRDGTKLVTASKDRYAIVWKVGEEYDLLQRLGPHADHVSCVTWSPDDKTILSTAETEISLWDVGTGLRKKFRHHEYTVGTAAWLPDGTAFITGGMDGRIILWGTDGKPQREYATSPFRVLALAVSPDGQHMIAVSTRPPPITPIGSSSRTGHQHHSVAPPSSGTSSSHYSSSPSPTSTSGGERQNPDAAGSDSLAGGSRSMGDERQRIHFYEMDGSQFEEVGSVYLRQEMSSVAISQDSRYALINQRPDEAQIWDIQKQCFVRRFNGHRISKHIIRGCFGGFQENFVVSGSEDGLVYIWHRMTGRLIETLRGHEEGSVNAVAWHPFDHSMIASCSDDHTVRIWRPGTPSPARKPSNKDETKDTFSDENAAVNPFPWTDAVSSPMRAGSESAYPLAAEDDDMLDA</sequence>
<dbReference type="Proteomes" id="UP000245626">
    <property type="component" value="Unassembled WGS sequence"/>
</dbReference>
<protein>
    <submittedName>
        <fullName evidence="1">WD40 repeat-like protein</fullName>
    </submittedName>
</protein>
<evidence type="ECO:0000313" key="1">
    <source>
        <dbReference type="EMBL" id="PWN48685.1"/>
    </source>
</evidence>
<keyword evidence="2" id="KW-1185">Reference proteome</keyword>
<dbReference type="EMBL" id="KZ820157">
    <property type="protein sequence ID" value="PWN48685.1"/>
    <property type="molecule type" value="Genomic_DNA"/>
</dbReference>
<accession>A0ACD0NS64</accession>
<organism evidence="1 2">
    <name type="scientific">Violaceomyces palustris</name>
    <dbReference type="NCBI Taxonomy" id="1673888"/>
    <lineage>
        <taxon>Eukaryota</taxon>
        <taxon>Fungi</taxon>
        <taxon>Dikarya</taxon>
        <taxon>Basidiomycota</taxon>
        <taxon>Ustilaginomycotina</taxon>
        <taxon>Ustilaginomycetes</taxon>
        <taxon>Violaceomycetales</taxon>
        <taxon>Violaceomycetaceae</taxon>
        <taxon>Violaceomyces</taxon>
    </lineage>
</organism>